<sequence length="77" mass="8739">MATDTRSLDWQLDCLARHILDMPSKAARIEFLELMRLKRAKAAGPDAAADADRFVADLRLRILKQHELRKAAQKKAP</sequence>
<name>A0ABX9BYW2_9BURK</name>
<reference evidence="1 2" key="1">
    <citation type="submission" date="2014-12" db="EMBL/GenBank/DDBJ databases">
        <title>Complete genome sequence of Herbaspirillum rubrisubalbicans Os38.</title>
        <authorList>
            <person name="Chen M."/>
            <person name="An Q."/>
        </authorList>
    </citation>
    <scope>NUCLEOTIDE SEQUENCE [LARGE SCALE GENOMIC DNA]</scope>
    <source>
        <strain evidence="1 2">Os38</strain>
    </source>
</reference>
<organism evidence="1 2">
    <name type="scientific">Herbaspirillum rubrisubalbicans</name>
    <dbReference type="NCBI Taxonomy" id="80842"/>
    <lineage>
        <taxon>Bacteria</taxon>
        <taxon>Pseudomonadati</taxon>
        <taxon>Pseudomonadota</taxon>
        <taxon>Betaproteobacteria</taxon>
        <taxon>Burkholderiales</taxon>
        <taxon>Oxalobacteraceae</taxon>
        <taxon>Herbaspirillum</taxon>
    </lineage>
</organism>
<dbReference type="EMBL" id="JUGD01000022">
    <property type="protein sequence ID" value="RAM63207.1"/>
    <property type="molecule type" value="Genomic_DNA"/>
</dbReference>
<gene>
    <name evidence="1" type="ORF">RB24_17995</name>
</gene>
<keyword evidence="2" id="KW-1185">Reference proteome</keyword>
<accession>A0ABX9BYW2</accession>
<comment type="caution">
    <text evidence="1">The sequence shown here is derived from an EMBL/GenBank/DDBJ whole genome shotgun (WGS) entry which is preliminary data.</text>
</comment>
<evidence type="ECO:0000313" key="2">
    <source>
        <dbReference type="Proteomes" id="UP000248631"/>
    </source>
</evidence>
<protein>
    <submittedName>
        <fullName evidence="1">Uncharacterized protein</fullName>
    </submittedName>
</protein>
<dbReference type="Proteomes" id="UP000248631">
    <property type="component" value="Unassembled WGS sequence"/>
</dbReference>
<evidence type="ECO:0000313" key="1">
    <source>
        <dbReference type="EMBL" id="RAM63207.1"/>
    </source>
</evidence>
<dbReference type="RefSeq" id="WP_112069257.1">
    <property type="nucleotide sequence ID" value="NZ_JUGD01000022.1"/>
</dbReference>
<proteinExistence type="predicted"/>